<protein>
    <submittedName>
        <fullName evidence="2">Hypothetical conserved protein</fullName>
    </submittedName>
</protein>
<proteinExistence type="predicted"/>
<evidence type="ECO:0000313" key="3">
    <source>
        <dbReference type="Proteomes" id="UP000001936"/>
    </source>
</evidence>
<dbReference type="Pfam" id="PF20089">
    <property type="entry name" value="DUF6481"/>
    <property type="match status" value="1"/>
</dbReference>
<dbReference type="InterPro" id="IPR045510">
    <property type="entry name" value="DUF6481"/>
</dbReference>
<dbReference type="EMBL" id="CP000138">
    <property type="protein sequence ID" value="ABC94022.1"/>
    <property type="molecule type" value="Genomic_DNA"/>
</dbReference>
<evidence type="ECO:0000313" key="2">
    <source>
        <dbReference type="EMBL" id="ABC94022.1"/>
    </source>
</evidence>
<sequence>MSGLFHSRRPNSARRSYRDLKRSGPRYPVGQGHRLKHPSDNSFSERRKSAESARRQLIAKFESAPKPTDPVMQERLAAREAVASARTARRAERDAMKAVENDRLLREAAALAEVAEAHHRAEAEARQLEANNRIARVVADEAARKAERDRRYAARKARRA</sequence>
<name>Q2JZG4_RHIEC</name>
<keyword evidence="3" id="KW-1185">Reference proteome</keyword>
<evidence type="ECO:0000256" key="1">
    <source>
        <dbReference type="SAM" id="MobiDB-lite"/>
    </source>
</evidence>
<feature type="region of interest" description="Disordered" evidence="1">
    <location>
        <begin position="1"/>
        <end position="71"/>
    </location>
</feature>
<feature type="compositionally biased region" description="Basic and acidic residues" evidence="1">
    <location>
        <begin position="37"/>
        <end position="54"/>
    </location>
</feature>
<keyword evidence="2" id="KW-0614">Plasmid</keyword>
<dbReference type="Proteomes" id="UP000001936">
    <property type="component" value="Plasmid p42f"/>
</dbReference>
<accession>Q2JZG4</accession>
<organism evidence="2 3">
    <name type="scientific">Rhizobium etli (strain ATCC 51251 / DSM 11541 / JCM 21823 / NBRC 15573 / CFN 42)</name>
    <dbReference type="NCBI Taxonomy" id="347834"/>
    <lineage>
        <taxon>Bacteria</taxon>
        <taxon>Pseudomonadati</taxon>
        <taxon>Pseudomonadota</taxon>
        <taxon>Alphaproteobacteria</taxon>
        <taxon>Hyphomicrobiales</taxon>
        <taxon>Rhizobiaceae</taxon>
        <taxon>Rhizobium/Agrobacterium group</taxon>
        <taxon>Rhizobium</taxon>
    </lineage>
</organism>
<gene>
    <name evidence="2" type="ordered locus">RHE_PF00131</name>
</gene>
<feature type="compositionally biased region" description="Basic residues" evidence="1">
    <location>
        <begin position="1"/>
        <end position="12"/>
    </location>
</feature>
<dbReference type="AlphaFoldDB" id="Q2JZG4"/>
<dbReference type="KEGG" id="ret:RHE_PF00131"/>
<geneLocation type="plasmid" evidence="2 3">
    <name>p42f</name>
</geneLocation>
<dbReference type="HOGENOM" id="CLU_139722_1_0_5"/>
<reference evidence="2 3" key="1">
    <citation type="journal article" date="2006" name="Proc. Natl. Acad. Sci. U.S.A.">
        <title>The partitioned Rhizobium etli genome: genetic and metabolic redundancy in seven interacting replicons.</title>
        <authorList>
            <person name="Gonzalez V."/>
            <person name="Santamaria R.I."/>
            <person name="Bustos P."/>
            <person name="Hernandez-Gonzalez I."/>
            <person name="Medrano-Soto A."/>
            <person name="Moreno-Hagelsieb G."/>
            <person name="Janga S.C."/>
            <person name="Ramirez M.A."/>
            <person name="Jimenez-Jacinto V."/>
            <person name="Collado-Vides J."/>
            <person name="Davila G."/>
        </authorList>
    </citation>
    <scope>NUCLEOTIDE SEQUENCE [LARGE SCALE GENOMIC DNA]</scope>
    <source>
        <strain evidence="3">ATCC 51251 / DSM 11541 / JCM 21823 / NBRC 15573 / CFN 42</strain>
    </source>
</reference>